<dbReference type="RefSeq" id="WP_069158002.1">
    <property type="nucleotide sequence ID" value="NZ_DBFYTC010000023.1"/>
</dbReference>
<evidence type="ECO:0000259" key="5">
    <source>
        <dbReference type="Pfam" id="PF18998"/>
    </source>
</evidence>
<gene>
    <name evidence="6" type="primary">inlJ_2</name>
    <name evidence="6" type="ORF">BEH84_03792</name>
</gene>
<dbReference type="Pfam" id="PF12733">
    <property type="entry name" value="Cadherin-like"/>
    <property type="match status" value="1"/>
</dbReference>
<dbReference type="InterPro" id="IPR044060">
    <property type="entry name" value="Bacterial_rp_domain"/>
</dbReference>
<dbReference type="Gene3D" id="3.80.10.10">
    <property type="entry name" value="Ribonuclease Inhibitor"/>
    <property type="match status" value="1"/>
</dbReference>
<dbReference type="InterPro" id="IPR032675">
    <property type="entry name" value="LRR_dom_sf"/>
</dbReference>
<organism evidence="6 7">
    <name type="scientific">Eisenbergiella tayi</name>
    <dbReference type="NCBI Taxonomy" id="1432052"/>
    <lineage>
        <taxon>Bacteria</taxon>
        <taxon>Bacillati</taxon>
        <taxon>Bacillota</taxon>
        <taxon>Clostridia</taxon>
        <taxon>Lachnospirales</taxon>
        <taxon>Lachnospiraceae</taxon>
        <taxon>Eisenbergiella</taxon>
    </lineage>
</organism>
<dbReference type="PATRIC" id="fig|1432052.3.peg.4203"/>
<sequence>MRNRKHTRGLSLLLCAALLAGQLGTTVYAEGSSTGNREVVCEHHPEHTEACGYMEAEPGQPCQHQHTGDCYTDELICGFDDEDAPTATDSDATTVHEHTQECYAQDCPHERGEHDEDCGYVETVKGHPCGFVCDECGNKELEADNGNNPPAPELPETDLEQPEEAPVFTITDFDGLNEAVQYQTVSAGTKLDMLILPATLGASGYTVGEDTEPTPIIIEGVMWKPDTEYDDTAEQGGYTFTPVLPAGYTCAEDVALPEIYVRIGAANVTLANDIKAYNTNDLAAFQAILDEHTSLVSGDVKRDDPASWTGLVTWDESNPKRITELKLVNKSLAGRLDVSGLTALTYLSCFNNKLETLSGLDSLTKLTALYCNANRLTALDVSKNTQLTELYCLENNLETLSGLGSLTKLTKLHCHYNQLTALDVSKNTQLTELYCLENNLETLSGLGSLTKLTSLYCSDNNLETLNVSGMALTSLNCSFNNLKTLDVSGTALTSLYCQSNNLETLDVSGMALTKLYCAGNPFGSFKIKDNQTLTVNQTPGGTVWTTGGFNFSNNIIKLTARPDAGFSFQEWTKLPGHIPSNTDEVSFELIGNMTVEANFKGNYTPSTDATLQSLSLSDGITLEPAFHSAITEYKASVGNATNTITITATPGDSKAAVEGDGTKNLNEGLNEFTITVTAEDKISSQQYTITITREEAAPPSGGGASVGAAAVRITPSPYPSRRSPITLCWLKSNCLLP</sequence>
<evidence type="ECO:0000313" key="7">
    <source>
        <dbReference type="Proteomes" id="UP000095003"/>
    </source>
</evidence>
<dbReference type="PANTHER" id="PTHR47566">
    <property type="match status" value="1"/>
</dbReference>
<evidence type="ECO:0000256" key="2">
    <source>
        <dbReference type="ARBA" id="ARBA00022737"/>
    </source>
</evidence>
<feature type="domain" description="Cadherin-like beta-sandwich-like" evidence="4">
    <location>
        <begin position="614"/>
        <end position="694"/>
    </location>
</feature>
<proteinExistence type="predicted"/>
<keyword evidence="1" id="KW-0433">Leucine-rich repeat</keyword>
<dbReference type="Pfam" id="PF12799">
    <property type="entry name" value="LRR_4"/>
    <property type="match status" value="1"/>
</dbReference>
<name>A0A1E3AKX9_9FIRM</name>
<feature type="domain" description="Bacterial repeat" evidence="5">
    <location>
        <begin position="532"/>
        <end position="601"/>
    </location>
</feature>
<protein>
    <submittedName>
        <fullName evidence="6">Internalin-J</fullName>
    </submittedName>
</protein>
<evidence type="ECO:0000313" key="6">
    <source>
        <dbReference type="EMBL" id="ODM09425.1"/>
    </source>
</evidence>
<dbReference type="EMBL" id="MCGI01000004">
    <property type="protein sequence ID" value="ODM09425.1"/>
    <property type="molecule type" value="Genomic_DNA"/>
</dbReference>
<reference evidence="6 7" key="1">
    <citation type="submission" date="2016-07" db="EMBL/GenBank/DDBJ databases">
        <title>Characterization of isolates of Eisenbergiella tayi derived from blood cultures, using whole genome sequencing.</title>
        <authorList>
            <person name="Burdz T."/>
            <person name="Wiebe D."/>
            <person name="Huynh C."/>
            <person name="Bernard K."/>
        </authorList>
    </citation>
    <scope>NUCLEOTIDE SEQUENCE [LARGE SCALE GENOMIC DNA]</scope>
    <source>
        <strain evidence="6 7">NML 120489</strain>
    </source>
</reference>
<dbReference type="PANTHER" id="PTHR47566:SF1">
    <property type="entry name" value="PROTEIN NUD1"/>
    <property type="match status" value="1"/>
</dbReference>
<dbReference type="InterPro" id="IPR025875">
    <property type="entry name" value="Leu-rich_rpt_4"/>
</dbReference>
<dbReference type="GeneID" id="93301763"/>
<keyword evidence="3" id="KW-0732">Signal</keyword>
<feature type="chain" id="PRO_5009122995" evidence="3">
    <location>
        <begin position="30"/>
        <end position="737"/>
    </location>
</feature>
<accession>A0A1E3AKX9</accession>
<keyword evidence="2" id="KW-0677">Repeat</keyword>
<evidence type="ECO:0000256" key="1">
    <source>
        <dbReference type="ARBA" id="ARBA00022614"/>
    </source>
</evidence>
<dbReference type="AlphaFoldDB" id="A0A1E3AKX9"/>
<dbReference type="Pfam" id="PF18998">
    <property type="entry name" value="Flg_new_2"/>
    <property type="match status" value="1"/>
</dbReference>
<dbReference type="InterPro" id="IPR025883">
    <property type="entry name" value="Cadherin-like_domain"/>
</dbReference>
<evidence type="ECO:0000256" key="3">
    <source>
        <dbReference type="SAM" id="SignalP"/>
    </source>
</evidence>
<dbReference type="Proteomes" id="UP000095003">
    <property type="component" value="Unassembled WGS sequence"/>
</dbReference>
<dbReference type="InterPro" id="IPR052574">
    <property type="entry name" value="CDIRP"/>
</dbReference>
<dbReference type="GO" id="GO:0035591">
    <property type="term" value="F:signaling adaptor activity"/>
    <property type="evidence" value="ECO:0007669"/>
    <property type="project" value="TreeGrafter"/>
</dbReference>
<comment type="caution">
    <text evidence="6">The sequence shown here is derived from an EMBL/GenBank/DDBJ whole genome shotgun (WGS) entry which is preliminary data.</text>
</comment>
<dbReference type="SUPFAM" id="SSF52058">
    <property type="entry name" value="L domain-like"/>
    <property type="match status" value="1"/>
</dbReference>
<evidence type="ECO:0000259" key="4">
    <source>
        <dbReference type="Pfam" id="PF12733"/>
    </source>
</evidence>
<feature type="signal peptide" evidence="3">
    <location>
        <begin position="1"/>
        <end position="29"/>
    </location>
</feature>